<dbReference type="AlphaFoldDB" id="A0A6A4YZP6"/>
<dbReference type="Pfam" id="PF14303">
    <property type="entry name" value="NAM-associated"/>
    <property type="match status" value="1"/>
</dbReference>
<evidence type="ECO:0000313" key="3">
    <source>
        <dbReference type="Proteomes" id="UP000469452"/>
    </source>
</evidence>
<comment type="caution">
    <text evidence="2">The sequence shown here is derived from an EMBL/GenBank/DDBJ whole genome shotgun (WGS) entry which is preliminary data.</text>
</comment>
<dbReference type="PANTHER" id="PTHR45023:SF4">
    <property type="entry name" value="GLYCINE-RICH PROTEIN-RELATED"/>
    <property type="match status" value="1"/>
</dbReference>
<dbReference type="VEuPathDB" id="FungiDB:H257_14669"/>
<proteinExistence type="predicted"/>
<reference evidence="2 3" key="1">
    <citation type="submission" date="2019-06" db="EMBL/GenBank/DDBJ databases">
        <title>Genomics analysis of Aphanomyces spp. identifies a new class of oomycete effector associated with host adaptation.</title>
        <authorList>
            <person name="Gaulin E."/>
        </authorList>
    </citation>
    <scope>NUCLEOTIDE SEQUENCE [LARGE SCALE GENOMIC DNA]</scope>
    <source>
        <strain evidence="2 3">E</strain>
    </source>
</reference>
<evidence type="ECO:0000259" key="1">
    <source>
        <dbReference type="Pfam" id="PF14303"/>
    </source>
</evidence>
<dbReference type="InterPro" id="IPR029466">
    <property type="entry name" value="NAM-associated_C"/>
</dbReference>
<sequence>MSNKGRNYLPAEQETLCRAWLHVSLDPIVGNDQKSSTFYEKVAAVYNDKHEARTPGSLQIHWRDNIQKHVSLFCGAYKKALHNPPSGTNNNDHLKTAIELYRVRSKKSTFRLHHCWLILKDAPKWQESMASSDSMPIKPYNASLNENHADYAERAVENTVKSSTLASIRPMGNKKAKAKSQDEVGIFKVQADMVKAIHERNAIARENSQLKMFTVRVDPDDAAASAFIAAKRRSAMLDIELEIETKRQKVIALRRANDGAAGTLSTLAQEPITGESDDEV</sequence>
<protein>
    <recommendedName>
        <fullName evidence="1">No apical meristem-associated C-terminal domain-containing protein</fullName>
    </recommendedName>
</protein>
<name>A0A6A4YZP6_APHAT</name>
<dbReference type="EMBL" id="VJMI01021269">
    <property type="protein sequence ID" value="KAF0702151.1"/>
    <property type="molecule type" value="Genomic_DNA"/>
</dbReference>
<gene>
    <name evidence="2" type="ORF">AaE_016098</name>
</gene>
<dbReference type="Proteomes" id="UP000469452">
    <property type="component" value="Unassembled WGS sequence"/>
</dbReference>
<organism evidence="2 3">
    <name type="scientific">Aphanomyces astaci</name>
    <name type="common">Crayfish plague agent</name>
    <dbReference type="NCBI Taxonomy" id="112090"/>
    <lineage>
        <taxon>Eukaryota</taxon>
        <taxon>Sar</taxon>
        <taxon>Stramenopiles</taxon>
        <taxon>Oomycota</taxon>
        <taxon>Saprolegniomycetes</taxon>
        <taxon>Saprolegniales</taxon>
        <taxon>Verrucalvaceae</taxon>
        <taxon>Aphanomyces</taxon>
    </lineage>
</organism>
<dbReference type="PANTHER" id="PTHR45023">
    <property type="match status" value="1"/>
</dbReference>
<evidence type="ECO:0000313" key="2">
    <source>
        <dbReference type="EMBL" id="KAF0702151.1"/>
    </source>
</evidence>
<accession>A0A6A4YZP6</accession>
<feature type="domain" description="No apical meristem-associated C-terminal" evidence="1">
    <location>
        <begin position="109"/>
        <end position="210"/>
    </location>
</feature>